<keyword evidence="2" id="KW-1185">Reference proteome</keyword>
<dbReference type="AlphaFoldDB" id="A0A9P6Q9J3"/>
<dbReference type="OrthoDB" id="16955at2759"/>
<protein>
    <recommendedName>
        <fullName evidence="3">Acidic fibroblast growth factor binding protein</fullName>
    </recommendedName>
</protein>
<dbReference type="Proteomes" id="UP000807716">
    <property type="component" value="Unassembled WGS sequence"/>
</dbReference>
<evidence type="ECO:0000313" key="2">
    <source>
        <dbReference type="Proteomes" id="UP000807716"/>
    </source>
</evidence>
<organism evidence="1 2">
    <name type="scientific">Actinomortierella ambigua</name>
    <dbReference type="NCBI Taxonomy" id="1343610"/>
    <lineage>
        <taxon>Eukaryota</taxon>
        <taxon>Fungi</taxon>
        <taxon>Fungi incertae sedis</taxon>
        <taxon>Mucoromycota</taxon>
        <taxon>Mortierellomycotina</taxon>
        <taxon>Mortierellomycetes</taxon>
        <taxon>Mortierellales</taxon>
        <taxon>Mortierellaceae</taxon>
        <taxon>Actinomortierella</taxon>
    </lineage>
</organism>
<gene>
    <name evidence="1" type="ORF">DFQ27_001652</name>
</gene>
<dbReference type="EMBL" id="JAAAJB010000157">
    <property type="protein sequence ID" value="KAG0263641.1"/>
    <property type="molecule type" value="Genomic_DNA"/>
</dbReference>
<dbReference type="InterPro" id="IPR008614">
    <property type="entry name" value="FIBP"/>
</dbReference>
<accession>A0A9P6Q9J3</accession>
<dbReference type="PANTHER" id="PTHR13223">
    <property type="entry name" value="ACIDIC FIBROBLAST GROWTH FACTOR INTRACELLULAR BINDING PROTEIN"/>
    <property type="match status" value="1"/>
</dbReference>
<comment type="caution">
    <text evidence="1">The sequence shown here is derived from an EMBL/GenBank/DDBJ whole genome shotgun (WGS) entry which is preliminary data.</text>
</comment>
<evidence type="ECO:0000313" key="1">
    <source>
        <dbReference type="EMBL" id="KAG0263641.1"/>
    </source>
</evidence>
<proteinExistence type="predicted"/>
<dbReference type="PANTHER" id="PTHR13223:SF2">
    <property type="entry name" value="ACIDIC FIBROBLAST GROWTH FACTOR INTRACELLULAR-BINDING PROTEIN"/>
    <property type="match status" value="1"/>
</dbReference>
<dbReference type="Pfam" id="PF05427">
    <property type="entry name" value="FIBP"/>
    <property type="match status" value="1"/>
</dbReference>
<sequence>MSEWMVTTSSAVVLDDSILRMWLKGHTVEQTAAAKMPEIQPAVPLRVLRSYITSQYRTYEMMHHYLHHPRHFAGQFMFPLSPEAIRHLITRYYSFDEAVIRELLGKKLSSRTRKDLDEFDNLKRIMKKVEDAEGRPLVTDIEHKFLLPHDLACQYAQILFMANNKIDTSRKRLQCYQFKDFEYCSAVLMEYWTPKHTIDTLPDFDQQLAQDIRDLKSHLLNDRAVLDDFRMRISQLLSRSSQHHPPVLERIQSQFKVILRHMLSIGAMITQPKEVRSIFVELAEKLVDAFIAVGWSPTDMQLFFGALISEFSQLTSLTARFRERYEPSWTRLVKGIQFTSIRLYRSPNPQSLLSRSFTR</sequence>
<reference evidence="1" key="1">
    <citation type="journal article" date="2020" name="Fungal Divers.">
        <title>Resolving the Mortierellaceae phylogeny through synthesis of multi-gene phylogenetics and phylogenomics.</title>
        <authorList>
            <person name="Vandepol N."/>
            <person name="Liber J."/>
            <person name="Desiro A."/>
            <person name="Na H."/>
            <person name="Kennedy M."/>
            <person name="Barry K."/>
            <person name="Grigoriev I.V."/>
            <person name="Miller A.N."/>
            <person name="O'Donnell K."/>
            <person name="Stajich J.E."/>
            <person name="Bonito G."/>
        </authorList>
    </citation>
    <scope>NUCLEOTIDE SEQUENCE</scope>
    <source>
        <strain evidence="1">BC1065</strain>
    </source>
</reference>
<dbReference type="GO" id="GO:0005634">
    <property type="term" value="C:nucleus"/>
    <property type="evidence" value="ECO:0007669"/>
    <property type="project" value="TreeGrafter"/>
</dbReference>
<name>A0A9P6Q9J3_9FUNG</name>
<evidence type="ECO:0008006" key="3">
    <source>
        <dbReference type="Google" id="ProtNLM"/>
    </source>
</evidence>